<comment type="caution">
    <text evidence="2">The sequence shown here is derived from an EMBL/GenBank/DDBJ whole genome shotgun (WGS) entry which is preliminary data.</text>
</comment>
<sequence length="181" mass="20325">MVRNPPLQKLEFPFTRQDQPEMQMDFNNSSSSTSYGYDTESSSPMEVSGAQTGHQEAFYQMFRNSFKFTDFLPLPGTEENSWPPKSWPVATGEQLSREDIPDVQAPTWSPGNSTWGTGSAFVFSAGDEGDPAFFSSYPSFGVHISHIRPPRARWCKLRAALKMGSFMRDLAARRMSQGLCM</sequence>
<name>A0ABQ9ATY0_9ROSI</name>
<organism evidence="2 3">
    <name type="scientific">Salix suchowensis</name>
    <dbReference type="NCBI Taxonomy" id="1278906"/>
    <lineage>
        <taxon>Eukaryota</taxon>
        <taxon>Viridiplantae</taxon>
        <taxon>Streptophyta</taxon>
        <taxon>Embryophyta</taxon>
        <taxon>Tracheophyta</taxon>
        <taxon>Spermatophyta</taxon>
        <taxon>Magnoliopsida</taxon>
        <taxon>eudicotyledons</taxon>
        <taxon>Gunneridae</taxon>
        <taxon>Pentapetalae</taxon>
        <taxon>rosids</taxon>
        <taxon>fabids</taxon>
        <taxon>Malpighiales</taxon>
        <taxon>Salicaceae</taxon>
        <taxon>Saliceae</taxon>
        <taxon>Salix</taxon>
    </lineage>
</organism>
<protein>
    <submittedName>
        <fullName evidence="2">Uncharacterized protein</fullName>
    </submittedName>
</protein>
<gene>
    <name evidence="2" type="ORF">OIU77_003798</name>
</gene>
<dbReference type="Proteomes" id="UP001141253">
    <property type="component" value="Chromosome 13"/>
</dbReference>
<evidence type="ECO:0000313" key="2">
    <source>
        <dbReference type="EMBL" id="KAJ6359660.1"/>
    </source>
</evidence>
<reference evidence="2" key="2">
    <citation type="journal article" date="2023" name="Int. J. Mol. Sci.">
        <title>De Novo Assembly and Annotation of 11 Diverse Shrub Willow (Salix) Genomes Reveals Novel Gene Organization in Sex-Linked Regions.</title>
        <authorList>
            <person name="Hyden B."/>
            <person name="Feng K."/>
            <person name="Yates T.B."/>
            <person name="Jawdy S."/>
            <person name="Cereghino C."/>
            <person name="Smart L.B."/>
            <person name="Muchero W."/>
        </authorList>
    </citation>
    <scope>NUCLEOTIDE SEQUENCE</scope>
    <source>
        <tissue evidence="2">Shoot tip</tissue>
    </source>
</reference>
<evidence type="ECO:0000256" key="1">
    <source>
        <dbReference type="SAM" id="MobiDB-lite"/>
    </source>
</evidence>
<proteinExistence type="predicted"/>
<feature type="region of interest" description="Disordered" evidence="1">
    <location>
        <begin position="1"/>
        <end position="48"/>
    </location>
</feature>
<evidence type="ECO:0000313" key="3">
    <source>
        <dbReference type="Proteomes" id="UP001141253"/>
    </source>
</evidence>
<feature type="compositionally biased region" description="Polar residues" evidence="1">
    <location>
        <begin position="25"/>
        <end position="48"/>
    </location>
</feature>
<keyword evidence="3" id="KW-1185">Reference proteome</keyword>
<dbReference type="EMBL" id="JAPFFI010000015">
    <property type="protein sequence ID" value="KAJ6359660.1"/>
    <property type="molecule type" value="Genomic_DNA"/>
</dbReference>
<accession>A0ABQ9ATY0</accession>
<reference evidence="2" key="1">
    <citation type="submission" date="2022-10" db="EMBL/GenBank/DDBJ databases">
        <authorList>
            <person name="Hyden B.L."/>
            <person name="Feng K."/>
            <person name="Yates T."/>
            <person name="Jawdy S."/>
            <person name="Smart L.B."/>
            <person name="Muchero W."/>
        </authorList>
    </citation>
    <scope>NUCLEOTIDE SEQUENCE</scope>
    <source>
        <tissue evidence="2">Shoot tip</tissue>
    </source>
</reference>